<keyword evidence="1 3" id="KW-0378">Hydrolase</keyword>
<dbReference type="Pfam" id="PF20434">
    <property type="entry name" value="BD-FAE"/>
    <property type="match status" value="1"/>
</dbReference>
<evidence type="ECO:0000313" key="4">
    <source>
        <dbReference type="Proteomes" id="UP001209701"/>
    </source>
</evidence>
<dbReference type="InterPro" id="IPR029058">
    <property type="entry name" value="AB_hydrolase_fold"/>
</dbReference>
<proteinExistence type="predicted"/>
<name>A0ABT2YB68_9BURK</name>
<protein>
    <submittedName>
        <fullName evidence="3">Alpha/beta hydrolase</fullName>
    </submittedName>
</protein>
<dbReference type="EMBL" id="JAJIRN010000002">
    <property type="protein sequence ID" value="MCV2367539.1"/>
    <property type="molecule type" value="Genomic_DNA"/>
</dbReference>
<dbReference type="PANTHER" id="PTHR48081:SF33">
    <property type="entry name" value="KYNURENINE FORMAMIDASE"/>
    <property type="match status" value="1"/>
</dbReference>
<dbReference type="RefSeq" id="WP_263570155.1">
    <property type="nucleotide sequence ID" value="NZ_JAJIRN010000002.1"/>
</dbReference>
<evidence type="ECO:0000313" key="3">
    <source>
        <dbReference type="EMBL" id="MCV2367539.1"/>
    </source>
</evidence>
<dbReference type="GO" id="GO:0016787">
    <property type="term" value="F:hydrolase activity"/>
    <property type="evidence" value="ECO:0007669"/>
    <property type="project" value="UniProtKB-KW"/>
</dbReference>
<organism evidence="3 4">
    <name type="scientific">Roseateles oligotrophus</name>
    <dbReference type="NCBI Taxonomy" id="1769250"/>
    <lineage>
        <taxon>Bacteria</taxon>
        <taxon>Pseudomonadati</taxon>
        <taxon>Pseudomonadota</taxon>
        <taxon>Betaproteobacteria</taxon>
        <taxon>Burkholderiales</taxon>
        <taxon>Sphaerotilaceae</taxon>
        <taxon>Roseateles</taxon>
    </lineage>
</organism>
<sequence length="292" mass="33010">MSRQIRQSPAWFDQQYDNRVRVADSAVFLDRWARASQLVREQARCLLDIPYGEAVTERLDVFPSDVPNAPVMVFLHGGYWRALDKSDCSFVASSFTDEGAMVVIPNYSLCPDVGMERIPLQLVQALAWVWRHAAEHGGDPMRVVLVGHSAGAHLASMLNCCDWKAVAPDLPHHLVKGVLAISGVYDLGPIRQAPFLQNDLKLDADTVRRLSPVQFPAPEAPVYAIVGEQESEEFRRQNRLIRQAWGRRVVPICEEIKGCNHFDILHDLADPQSRSHQLARRLLELRWYSALL</sequence>
<dbReference type="PANTHER" id="PTHR48081">
    <property type="entry name" value="AB HYDROLASE SUPERFAMILY PROTEIN C4A8.06C"/>
    <property type="match status" value="1"/>
</dbReference>
<evidence type="ECO:0000259" key="2">
    <source>
        <dbReference type="Pfam" id="PF20434"/>
    </source>
</evidence>
<accession>A0ABT2YB68</accession>
<evidence type="ECO:0000256" key="1">
    <source>
        <dbReference type="ARBA" id="ARBA00022801"/>
    </source>
</evidence>
<dbReference type="SUPFAM" id="SSF53474">
    <property type="entry name" value="alpha/beta-Hydrolases"/>
    <property type="match status" value="1"/>
</dbReference>
<dbReference type="Gene3D" id="3.40.50.1820">
    <property type="entry name" value="alpha/beta hydrolase"/>
    <property type="match status" value="1"/>
</dbReference>
<dbReference type="Proteomes" id="UP001209701">
    <property type="component" value="Unassembled WGS sequence"/>
</dbReference>
<keyword evidence="4" id="KW-1185">Reference proteome</keyword>
<feature type="domain" description="BD-FAE-like" evidence="2">
    <location>
        <begin position="68"/>
        <end position="191"/>
    </location>
</feature>
<comment type="caution">
    <text evidence="3">The sequence shown here is derived from an EMBL/GenBank/DDBJ whole genome shotgun (WGS) entry which is preliminary data.</text>
</comment>
<dbReference type="InterPro" id="IPR050300">
    <property type="entry name" value="GDXG_lipolytic_enzyme"/>
</dbReference>
<gene>
    <name evidence="3" type="ORF">LNV07_05465</name>
</gene>
<reference evidence="3 4" key="1">
    <citation type="submission" date="2021-11" db="EMBL/GenBank/DDBJ databases">
        <authorList>
            <person name="Liang Q."/>
            <person name="Mou H."/>
            <person name="Liu Z."/>
        </authorList>
    </citation>
    <scope>NUCLEOTIDE SEQUENCE [LARGE SCALE GENOMIC DNA]</scope>
    <source>
        <strain evidence="3 4">CHU3</strain>
    </source>
</reference>
<dbReference type="InterPro" id="IPR049492">
    <property type="entry name" value="BD-FAE-like_dom"/>
</dbReference>